<feature type="compositionally biased region" description="Basic and acidic residues" evidence="2">
    <location>
        <begin position="866"/>
        <end position="879"/>
    </location>
</feature>
<evidence type="ECO:0000313" key="4">
    <source>
        <dbReference type="Proteomes" id="UP000812440"/>
    </source>
</evidence>
<feature type="region of interest" description="Disordered" evidence="2">
    <location>
        <begin position="622"/>
        <end position="681"/>
    </location>
</feature>
<feature type="coiled-coil region" evidence="1">
    <location>
        <begin position="348"/>
        <end position="421"/>
    </location>
</feature>
<feature type="region of interest" description="Disordered" evidence="2">
    <location>
        <begin position="866"/>
        <end position="906"/>
    </location>
</feature>
<keyword evidence="4" id="KW-1185">Reference proteome</keyword>
<gene>
    <name evidence="3" type="ORF">GDO86_003929</name>
</gene>
<feature type="coiled-coil region" evidence="1">
    <location>
        <begin position="286"/>
        <end position="320"/>
    </location>
</feature>
<feature type="coiled-coil region" evidence="1">
    <location>
        <begin position="522"/>
        <end position="549"/>
    </location>
</feature>
<feature type="compositionally biased region" description="Polar residues" evidence="2">
    <location>
        <begin position="635"/>
        <end position="647"/>
    </location>
</feature>
<dbReference type="GO" id="GO:0005813">
    <property type="term" value="C:centrosome"/>
    <property type="evidence" value="ECO:0007669"/>
    <property type="project" value="TreeGrafter"/>
</dbReference>
<dbReference type="AlphaFoldDB" id="A0A8T2K8F2"/>
<reference evidence="3" key="1">
    <citation type="thesis" date="2020" institute="ProQuest LLC" country="789 East Eisenhower Parkway, Ann Arbor, MI, USA">
        <title>Comparative Genomics and Chromosome Evolution.</title>
        <authorList>
            <person name="Mudd A.B."/>
        </authorList>
    </citation>
    <scope>NUCLEOTIDE SEQUENCE</scope>
    <source>
        <strain evidence="3">Female2</strain>
        <tissue evidence="3">Blood</tissue>
    </source>
</reference>
<accession>A0A8T2K8F2</accession>
<dbReference type="OrthoDB" id="206339at2759"/>
<feature type="compositionally biased region" description="Polar residues" evidence="2">
    <location>
        <begin position="668"/>
        <end position="677"/>
    </location>
</feature>
<feature type="coiled-coil region" evidence="1">
    <location>
        <begin position="151"/>
        <end position="178"/>
    </location>
</feature>
<evidence type="ECO:0000313" key="3">
    <source>
        <dbReference type="EMBL" id="KAG8451920.1"/>
    </source>
</evidence>
<dbReference type="GO" id="GO:0036064">
    <property type="term" value="C:ciliary basal body"/>
    <property type="evidence" value="ECO:0007669"/>
    <property type="project" value="TreeGrafter"/>
</dbReference>
<proteinExistence type="predicted"/>
<evidence type="ECO:0000256" key="2">
    <source>
        <dbReference type="SAM" id="MobiDB-lite"/>
    </source>
</evidence>
<evidence type="ECO:0008006" key="5">
    <source>
        <dbReference type="Google" id="ProtNLM"/>
    </source>
</evidence>
<dbReference type="GO" id="GO:0005576">
    <property type="term" value="C:extracellular region"/>
    <property type="evidence" value="ECO:0007669"/>
    <property type="project" value="GOC"/>
</dbReference>
<dbReference type="Proteomes" id="UP000812440">
    <property type="component" value="Chromosome 2"/>
</dbReference>
<feature type="compositionally biased region" description="Basic and acidic residues" evidence="2">
    <location>
        <begin position="826"/>
        <end position="842"/>
    </location>
</feature>
<dbReference type="InterPro" id="IPR055289">
    <property type="entry name" value="OFD1"/>
</dbReference>
<name>A0A8T2K8F2_9PIPI</name>
<sequence>MFTICDLLQLMKINPKSRLHRSLTSSPQNGSSKGFLFQMLMELTDYHLHRENRDVETQTITTLSYKDSVVEKLKFIDEQFEEIYPTRKKNESLESKLSEYRREMEEQLRAEMSQKLQHFKEVEIGKIKLEEKEKSQREMCDFQRELEKTYQIKLEGLVSREKNAIERLQRQQEIEAKEIYSQRQALLKDIELVHTRENDLRQRIEAFDRVQSLEAEKNRSLDEQLRRRELEVKNIEDTFDQKLKNELLRYQIELKEEYMKRTQKVSEDERRNKDEAAKIREETIGINMKKHEYEQAMSRIKELEIEVDSLKAQLSMITRQNHHLTDKLKEMVDYPLIHEEKCRLQAEVKLLKQQIDEVDKEKELFRERNKHPSAEYIVLQEELKRMENARKFDQEEYKLQKESLEKQLQNEASHCTDLKAQLLKSEDSVRKLSAQVEHFEFQLRQAQLALENEVLRNPKPSLVDRSVLDFTASKIVPPDIYVDKEVLKSHIQFDSFIGASGRSSPHHIRTGSTSPDSDYEFVANAKARIKELEKEAEYLDEAYRNYQHRVSQATPIERRPLVMFERVPFVSAESTLITVPRSEHFLQTLPKVLQKNNTILEEDLTPEQHILLRKLKSSTQDIFSSETDITPPKTKPSTGRRLSSTPKSMHDRNTSAKQHVLSDDHDGSYTSSAQQIQKEPLSPIPKMYAVNSNVPDLPMDTEIDLNSRPPKSRADLEEVSDLTKPEKLYVDDFSHSNSSLQDQEEIQEQLTSNLSPATGDVVQDTPIAVHMPAAASPQDNNHHGIEEHNGQEIKEDGNQQSAQQLSKFETSKKEEGPMESLAAKANEGEEKTEKNIFVKDNEETSSSLKSIVNPLEKYMHMVLQNRTEEKSEKVTKEPSEDLSVAEKISNESFSDLSHGETDENFW</sequence>
<organism evidence="3 4">
    <name type="scientific">Hymenochirus boettgeri</name>
    <name type="common">Congo dwarf clawed frog</name>
    <dbReference type="NCBI Taxonomy" id="247094"/>
    <lineage>
        <taxon>Eukaryota</taxon>
        <taxon>Metazoa</taxon>
        <taxon>Chordata</taxon>
        <taxon>Craniata</taxon>
        <taxon>Vertebrata</taxon>
        <taxon>Euteleostomi</taxon>
        <taxon>Amphibia</taxon>
        <taxon>Batrachia</taxon>
        <taxon>Anura</taxon>
        <taxon>Pipoidea</taxon>
        <taxon>Pipidae</taxon>
        <taxon>Pipinae</taxon>
        <taxon>Hymenochirus</taxon>
    </lineage>
</organism>
<feature type="compositionally biased region" description="Basic and acidic residues" evidence="2">
    <location>
        <begin position="897"/>
        <end position="906"/>
    </location>
</feature>
<feature type="compositionally biased region" description="Basic and acidic residues" evidence="2">
    <location>
        <begin position="712"/>
        <end position="723"/>
    </location>
</feature>
<feature type="compositionally biased region" description="Basic and acidic residues" evidence="2">
    <location>
        <begin position="648"/>
        <end position="667"/>
    </location>
</feature>
<comment type="caution">
    <text evidence="3">The sequence shown here is derived from an EMBL/GenBank/DDBJ whole genome shotgun (WGS) entry which is preliminary data.</text>
</comment>
<protein>
    <recommendedName>
        <fullName evidence="5">Oral-facial-digital syndrome 1 protein</fullName>
    </recommendedName>
</protein>
<keyword evidence="1" id="KW-0175">Coiled coil</keyword>
<dbReference type="PANTHER" id="PTHR39063">
    <property type="entry name" value="ORAL-FACIAL-DIGITAL SYNDROME 1 PROTEIN HOMOLOG"/>
    <property type="match status" value="1"/>
</dbReference>
<dbReference type="PANTHER" id="PTHR39063:SF1">
    <property type="entry name" value="OFD1 CENTRIOLE AND CENTRIOLAR SATELLITE PROTEIN"/>
    <property type="match status" value="1"/>
</dbReference>
<feature type="region of interest" description="Disordered" evidence="2">
    <location>
        <begin position="698"/>
        <end position="723"/>
    </location>
</feature>
<dbReference type="EMBL" id="JAACNH010000002">
    <property type="protein sequence ID" value="KAG8451920.1"/>
    <property type="molecule type" value="Genomic_DNA"/>
</dbReference>
<feature type="compositionally biased region" description="Polar residues" evidence="2">
    <location>
        <begin position="798"/>
        <end position="808"/>
    </location>
</feature>
<evidence type="ECO:0000256" key="1">
    <source>
        <dbReference type="SAM" id="Coils"/>
    </source>
</evidence>
<feature type="region of interest" description="Disordered" evidence="2">
    <location>
        <begin position="793"/>
        <end position="846"/>
    </location>
</feature>
<dbReference type="GO" id="GO:0060287">
    <property type="term" value="P:epithelial cilium movement involved in determination of left/right asymmetry"/>
    <property type="evidence" value="ECO:0007669"/>
    <property type="project" value="TreeGrafter"/>
</dbReference>